<protein>
    <submittedName>
        <fullName evidence="2">Uncharacterized protein</fullName>
    </submittedName>
</protein>
<dbReference type="AlphaFoldDB" id="A0A1M5BSR1"/>
<keyword evidence="1" id="KW-1133">Transmembrane helix</keyword>
<keyword evidence="3" id="KW-1185">Reference proteome</keyword>
<proteinExistence type="predicted"/>
<keyword evidence="1" id="KW-0472">Membrane</keyword>
<dbReference type="RefSeq" id="WP_073043300.1">
    <property type="nucleotide sequence ID" value="NZ_FQUO01000008.1"/>
</dbReference>
<accession>A0A1M5BSR1</accession>
<dbReference type="STRING" id="1302690.BUE76_17665"/>
<organism evidence="2 3">
    <name type="scientific">Cnuella takakiae</name>
    <dbReference type="NCBI Taxonomy" id="1302690"/>
    <lineage>
        <taxon>Bacteria</taxon>
        <taxon>Pseudomonadati</taxon>
        <taxon>Bacteroidota</taxon>
        <taxon>Chitinophagia</taxon>
        <taxon>Chitinophagales</taxon>
        <taxon>Chitinophagaceae</taxon>
        <taxon>Cnuella</taxon>
    </lineage>
</organism>
<gene>
    <name evidence="2" type="ORF">SAMN05444008_10881</name>
</gene>
<feature type="transmembrane region" description="Helical" evidence="1">
    <location>
        <begin position="90"/>
        <end position="107"/>
    </location>
</feature>
<evidence type="ECO:0000313" key="3">
    <source>
        <dbReference type="Proteomes" id="UP000184368"/>
    </source>
</evidence>
<reference evidence="2 3" key="1">
    <citation type="submission" date="2016-11" db="EMBL/GenBank/DDBJ databases">
        <authorList>
            <person name="Jaros S."/>
            <person name="Januszkiewicz K."/>
            <person name="Wedrychowicz H."/>
        </authorList>
    </citation>
    <scope>NUCLEOTIDE SEQUENCE [LARGE SCALE GENOMIC DNA]</scope>
    <source>
        <strain evidence="2 3">DSM 26897</strain>
    </source>
</reference>
<feature type="transmembrane region" description="Helical" evidence="1">
    <location>
        <begin position="48"/>
        <end position="70"/>
    </location>
</feature>
<evidence type="ECO:0000313" key="2">
    <source>
        <dbReference type="EMBL" id="SHF45604.1"/>
    </source>
</evidence>
<evidence type="ECO:0000256" key="1">
    <source>
        <dbReference type="SAM" id="Phobius"/>
    </source>
</evidence>
<dbReference type="EMBL" id="FQUO01000008">
    <property type="protein sequence ID" value="SHF45604.1"/>
    <property type="molecule type" value="Genomic_DNA"/>
</dbReference>
<name>A0A1M5BSR1_9BACT</name>
<dbReference type="Proteomes" id="UP000184368">
    <property type="component" value="Unassembled WGS sequence"/>
</dbReference>
<sequence length="116" mass="12985">MKNDDPIKKLLANSTEGAPPNFLQSVMNRVQQTSTYVPLVPAGIRNHFLLAFATIAAAIVIICILALLAGTPIPGWFANLRFKEWEGQQILYFTLLFSVLGTGYFWMHFRSIRKGS</sequence>
<keyword evidence="1" id="KW-0812">Transmembrane</keyword>